<sequence length="113" mass="12375">MAEQIQASHLLVKHVHSSRPASRLSDRITRSKEEAINKLLELRSQIVSGQAKLKDLAMQHSDCSSGARGGDLGQFRRGMMVKPFEDVAFALNVGELSDVVDTPNGVHLILRTA</sequence>
<comment type="function">
    <text evidence="8">Peptidyl-prolyl cis/trans isomerase (PPIase) that acts as a key virulence factor by promoting host leukocyte transformation. Binds to and isomerizes specific phosphorylated Ser/Thr-Pro (pSer/Thr-Pro) motifs in a subset of proteins, resulting in conformational changes in the proteins. Promotes host leukocyte transformation by binding to phosphorylated host FBXW7, disrupting dimerization and promoting FBXW7 autoubiquitination and subsequent degradation. Degradation of host FBXW7, leads to stabilization of JUN, which promotes cell transformation.</text>
</comment>
<dbReference type="RefSeq" id="XP_067816438.1">
    <property type="nucleotide sequence ID" value="XM_067959677.1"/>
</dbReference>
<evidence type="ECO:0000256" key="7">
    <source>
        <dbReference type="ARBA" id="ARBA00023235"/>
    </source>
</evidence>
<comment type="subcellular location">
    <subcellularLocation>
        <location evidence="3">Host cytoplasm</location>
    </subcellularLocation>
    <subcellularLocation>
        <location evidence="2">Host nucleus</location>
    </subcellularLocation>
</comment>
<comment type="catalytic activity">
    <reaction evidence="1 11">
        <text>[protein]-peptidylproline (omega=180) = [protein]-peptidylproline (omega=0)</text>
        <dbReference type="Rhea" id="RHEA:16237"/>
        <dbReference type="Rhea" id="RHEA-COMP:10747"/>
        <dbReference type="Rhea" id="RHEA-COMP:10748"/>
        <dbReference type="ChEBI" id="CHEBI:83833"/>
        <dbReference type="ChEBI" id="CHEBI:83834"/>
        <dbReference type="EC" id="5.2.1.8"/>
    </reaction>
</comment>
<feature type="domain" description="PpiC" evidence="12">
    <location>
        <begin position="2"/>
        <end position="113"/>
    </location>
</feature>
<dbReference type="Pfam" id="PF00639">
    <property type="entry name" value="Rotamase"/>
    <property type="match status" value="1"/>
</dbReference>
<dbReference type="OrthoDB" id="2530521at2759"/>
<dbReference type="FunFam" id="3.10.50.40:FF:000010">
    <property type="entry name" value="Peptidyl-prolyl cis-trans isomerase Pin1"/>
    <property type="match status" value="1"/>
</dbReference>
<dbReference type="PANTHER" id="PTHR10657">
    <property type="entry name" value="PEPTIDYL-PROLYL CIS-TRANS ISOMERASE"/>
    <property type="match status" value="1"/>
</dbReference>
<evidence type="ECO:0000256" key="5">
    <source>
        <dbReference type="ARBA" id="ARBA00023110"/>
    </source>
</evidence>
<dbReference type="EMBL" id="SHOA02000014">
    <property type="protein sequence ID" value="TDH66939.1"/>
    <property type="molecule type" value="Genomic_DNA"/>
</dbReference>
<keyword evidence="14" id="KW-1185">Reference proteome</keyword>
<dbReference type="SUPFAM" id="SSF54534">
    <property type="entry name" value="FKBP-like"/>
    <property type="match status" value="1"/>
</dbReference>
<keyword evidence="6" id="KW-1035">Host cytoplasm</keyword>
<evidence type="ECO:0000256" key="2">
    <source>
        <dbReference type="ARBA" id="ARBA00004147"/>
    </source>
</evidence>
<dbReference type="InterPro" id="IPR051370">
    <property type="entry name" value="PPIase_Pin1"/>
</dbReference>
<dbReference type="InterPro" id="IPR046357">
    <property type="entry name" value="PPIase_dom_sf"/>
</dbReference>
<dbReference type="GO" id="GO:0003755">
    <property type="term" value="F:peptidyl-prolyl cis-trans isomerase activity"/>
    <property type="evidence" value="ECO:0007669"/>
    <property type="project" value="UniProtKB-UniRule"/>
</dbReference>
<dbReference type="PROSITE" id="PS50198">
    <property type="entry name" value="PPIC_PPIASE_2"/>
    <property type="match status" value="1"/>
</dbReference>
<comment type="caution">
    <text evidence="13">The sequence shown here is derived from an EMBL/GenBank/DDBJ whole genome shotgun (WGS) entry which is preliminary data.</text>
</comment>
<evidence type="ECO:0000313" key="13">
    <source>
        <dbReference type="EMBL" id="TDH66939.1"/>
    </source>
</evidence>
<evidence type="ECO:0000256" key="4">
    <source>
        <dbReference type="ARBA" id="ARBA00022562"/>
    </source>
</evidence>
<dbReference type="EC" id="5.2.1.8" evidence="11"/>
<keyword evidence="5 10" id="KW-0697">Rotamase</keyword>
<evidence type="ECO:0000256" key="6">
    <source>
        <dbReference type="ARBA" id="ARBA00023200"/>
    </source>
</evidence>
<proteinExistence type="predicted"/>
<dbReference type="GO" id="GO:0042025">
    <property type="term" value="C:host cell nucleus"/>
    <property type="evidence" value="ECO:0007669"/>
    <property type="project" value="UniProtKB-SubCell"/>
</dbReference>
<dbReference type="GO" id="GO:0005634">
    <property type="term" value="C:nucleus"/>
    <property type="evidence" value="ECO:0007669"/>
    <property type="project" value="TreeGrafter"/>
</dbReference>
<name>A0A976FI26_BRELC</name>
<dbReference type="AlphaFoldDB" id="A0A976FI26"/>
<dbReference type="GO" id="GO:0005829">
    <property type="term" value="C:cytosol"/>
    <property type="evidence" value="ECO:0007669"/>
    <property type="project" value="TreeGrafter"/>
</dbReference>
<evidence type="ECO:0000256" key="9">
    <source>
        <dbReference type="ARBA" id="ARBA00066165"/>
    </source>
</evidence>
<comment type="subunit">
    <text evidence="9">Interacts with host FBXW7; leading to FBXW7 autoubiquitination and subsequent degradation.</text>
</comment>
<evidence type="ECO:0000259" key="12">
    <source>
        <dbReference type="PROSITE" id="PS50198"/>
    </source>
</evidence>
<dbReference type="KEGG" id="blac:94345348"/>
<accession>A0A976FI26</accession>
<dbReference type="GO" id="GO:0030430">
    <property type="term" value="C:host cell cytoplasm"/>
    <property type="evidence" value="ECO:0007669"/>
    <property type="project" value="UniProtKB-SubCell"/>
</dbReference>
<dbReference type="PANTHER" id="PTHR10657:SF4">
    <property type="entry name" value="PEPTIDYL-PROLYL CIS-TRANS ISOMERASE-RELATED"/>
    <property type="match status" value="1"/>
</dbReference>
<keyword evidence="4" id="KW-1048">Host nucleus</keyword>
<organism evidence="13 14">
    <name type="scientific">Bremia lactucae</name>
    <name type="common">Lettuce downy mildew</name>
    <dbReference type="NCBI Taxonomy" id="4779"/>
    <lineage>
        <taxon>Eukaryota</taxon>
        <taxon>Sar</taxon>
        <taxon>Stramenopiles</taxon>
        <taxon>Oomycota</taxon>
        <taxon>Peronosporomycetes</taxon>
        <taxon>Peronosporales</taxon>
        <taxon>Peronosporaceae</taxon>
        <taxon>Bremia</taxon>
    </lineage>
</organism>
<evidence type="ECO:0000256" key="10">
    <source>
        <dbReference type="PROSITE-ProRule" id="PRU00278"/>
    </source>
</evidence>
<reference evidence="13 14" key="1">
    <citation type="journal article" date="2021" name="Genome Biol.">
        <title>AFLAP: assembly-free linkage analysis pipeline using k-mers from genome sequencing data.</title>
        <authorList>
            <person name="Fletcher K."/>
            <person name="Zhang L."/>
            <person name="Gil J."/>
            <person name="Han R."/>
            <person name="Cavanaugh K."/>
            <person name="Michelmore R."/>
        </authorList>
    </citation>
    <scope>NUCLEOTIDE SEQUENCE [LARGE SCALE GENOMIC DNA]</scope>
    <source>
        <strain evidence="13 14">SF5</strain>
    </source>
</reference>
<gene>
    <name evidence="13" type="ORF">CCR75_001575</name>
</gene>
<evidence type="ECO:0000256" key="3">
    <source>
        <dbReference type="ARBA" id="ARBA00004192"/>
    </source>
</evidence>
<evidence type="ECO:0000256" key="8">
    <source>
        <dbReference type="ARBA" id="ARBA00054022"/>
    </source>
</evidence>
<dbReference type="InterPro" id="IPR000297">
    <property type="entry name" value="PPIase_PpiC"/>
</dbReference>
<evidence type="ECO:0000256" key="1">
    <source>
        <dbReference type="ARBA" id="ARBA00000971"/>
    </source>
</evidence>
<keyword evidence="7 10" id="KW-0413">Isomerase</keyword>
<dbReference type="Gene3D" id="3.10.50.40">
    <property type="match status" value="1"/>
</dbReference>
<evidence type="ECO:0000256" key="11">
    <source>
        <dbReference type="RuleBase" id="RU363014"/>
    </source>
</evidence>
<protein>
    <recommendedName>
        <fullName evidence="11">Peptidyl-prolyl cis-trans isomerase</fullName>
        <ecNumber evidence="11">5.2.1.8</ecNumber>
    </recommendedName>
</protein>
<dbReference type="Proteomes" id="UP000294530">
    <property type="component" value="Unassembled WGS sequence"/>
</dbReference>
<evidence type="ECO:0000313" key="14">
    <source>
        <dbReference type="Proteomes" id="UP000294530"/>
    </source>
</evidence>
<dbReference type="GeneID" id="94345348"/>